<evidence type="ECO:0000256" key="1">
    <source>
        <dbReference type="SAM" id="Phobius"/>
    </source>
</evidence>
<feature type="transmembrane region" description="Helical" evidence="1">
    <location>
        <begin position="12"/>
        <end position="32"/>
    </location>
</feature>
<name>A0A845LB49_9FIRM</name>
<dbReference type="RefSeq" id="WP_161258680.1">
    <property type="nucleotide sequence ID" value="NZ_WXEY01000010.1"/>
</dbReference>
<protein>
    <submittedName>
        <fullName evidence="2">DUF4321 domain-containing protein</fullName>
    </submittedName>
</protein>
<accession>A0A845LB49</accession>
<dbReference type="Proteomes" id="UP000463470">
    <property type="component" value="Unassembled WGS sequence"/>
</dbReference>
<dbReference type="InterPro" id="IPR025470">
    <property type="entry name" value="DUF4321"/>
</dbReference>
<reference evidence="2 3" key="1">
    <citation type="submission" date="2020-01" db="EMBL/GenBank/DDBJ databases">
        <title>Whole-genome sequence of Heliobacterium undosum DSM 13378.</title>
        <authorList>
            <person name="Kyndt J.A."/>
            <person name="Meyer T.E."/>
        </authorList>
    </citation>
    <scope>NUCLEOTIDE SEQUENCE [LARGE SCALE GENOMIC DNA]</scope>
    <source>
        <strain evidence="2 3">DSM 13378</strain>
    </source>
</reference>
<keyword evidence="1" id="KW-0812">Transmembrane</keyword>
<sequence length="85" mass="8927">MKGIRVGAGQIGMLVLFMIVGAIIGSLIGEALSPVVPVMKLSKDVELGPAHINLVSFSFTLGLNIKLNLAGAVGMLAGIFLYRRF</sequence>
<feature type="transmembrane region" description="Helical" evidence="1">
    <location>
        <begin position="52"/>
        <end position="82"/>
    </location>
</feature>
<keyword evidence="3" id="KW-1185">Reference proteome</keyword>
<evidence type="ECO:0000313" key="3">
    <source>
        <dbReference type="Proteomes" id="UP000463470"/>
    </source>
</evidence>
<keyword evidence="1" id="KW-0472">Membrane</keyword>
<gene>
    <name evidence="2" type="ORF">GTO91_10570</name>
</gene>
<keyword evidence="1" id="KW-1133">Transmembrane helix</keyword>
<dbReference type="OrthoDB" id="1787455at2"/>
<evidence type="ECO:0000313" key="2">
    <source>
        <dbReference type="EMBL" id="MZP30151.1"/>
    </source>
</evidence>
<dbReference type="EMBL" id="WXEY01000010">
    <property type="protein sequence ID" value="MZP30151.1"/>
    <property type="molecule type" value="Genomic_DNA"/>
</dbReference>
<dbReference type="AlphaFoldDB" id="A0A845LB49"/>
<organism evidence="2 3">
    <name type="scientific">Heliomicrobium undosum</name>
    <dbReference type="NCBI Taxonomy" id="121734"/>
    <lineage>
        <taxon>Bacteria</taxon>
        <taxon>Bacillati</taxon>
        <taxon>Bacillota</taxon>
        <taxon>Clostridia</taxon>
        <taxon>Eubacteriales</taxon>
        <taxon>Heliobacteriaceae</taxon>
        <taxon>Heliomicrobium</taxon>
    </lineage>
</organism>
<comment type="caution">
    <text evidence="2">The sequence shown here is derived from an EMBL/GenBank/DDBJ whole genome shotgun (WGS) entry which is preliminary data.</text>
</comment>
<proteinExistence type="predicted"/>
<dbReference type="Pfam" id="PF14209">
    <property type="entry name" value="DUF4321"/>
    <property type="match status" value="1"/>
</dbReference>